<gene>
    <name evidence="1" type="ORF">SAMN00017405_0622</name>
</gene>
<dbReference type="EMBL" id="FWWT01000016">
    <property type="protein sequence ID" value="SMB89537.1"/>
    <property type="molecule type" value="Genomic_DNA"/>
</dbReference>
<accession>A0A1W1V7T6</accession>
<keyword evidence="2" id="KW-1185">Reference proteome</keyword>
<protein>
    <submittedName>
        <fullName evidence="1">Uncharacterized protein</fullName>
    </submittedName>
</protein>
<dbReference type="OrthoDB" id="9816277at2"/>
<dbReference type="RefSeq" id="WP_084053005.1">
    <property type="nucleotide sequence ID" value="NZ_FWWT01000016.1"/>
</dbReference>
<evidence type="ECO:0000313" key="1">
    <source>
        <dbReference type="EMBL" id="SMB89537.1"/>
    </source>
</evidence>
<dbReference type="Proteomes" id="UP000192731">
    <property type="component" value="Unassembled WGS sequence"/>
</dbReference>
<evidence type="ECO:0000313" key="2">
    <source>
        <dbReference type="Proteomes" id="UP000192731"/>
    </source>
</evidence>
<proteinExistence type="predicted"/>
<sequence>MIKERIISNHGFSELANELIILIEARGSSAGCLEILNTLDIDVQSDFILELALMNNPKLITFFNMVVKEKTGEVQEIARRVLRKFALLGHKINEDSTKHLPFDYIQAYISPTRLKGYCTLMFLIKKINGEHDAHYFKLKFNHLGIKGYFHYAGLSRKELISIVEKQGLYPLDVSDAKIILQDAYMQNNRYAKKLPEGYKKYKDLLVLKDYEKEKNKRILFKLQEKLRSYPRVINAYLLALKNLDLSLIYDLATNSLQKTYGERDHFLKNWNHMLQNYTLLKSEILNFTEDGKYRRYEVQIVGTDSEDNLKEIGVEFNIVRLADQHLIEDVQIGEIIDINPEDPLNPLNYPVYTKIYQINDYKKVKEFFQKNNFIHITGELEDQICYKWFKNVDSLETGINFLQHIYGEFILTNQELIVYSNNLQNLSEICCYLKKSINNDCLYFVSKAVCDVRKVYRLMSEKANFNEDKKLTSQESYIIPKEYFAKWHIFCMQNCCKSYSNKNMTTFNFNCENGLIEIIFYGKSGIINLFTNNLAKVSKNFNFPQNKLYKIKDLTTNANISDTWVHLKIIKELNEHKLTKVYKNSCSIKNLATQYNLVQ</sequence>
<dbReference type="AlphaFoldDB" id="A0A1W1V7T6"/>
<reference evidence="1 2" key="1">
    <citation type="submission" date="2017-04" db="EMBL/GenBank/DDBJ databases">
        <authorList>
            <person name="Afonso C.L."/>
            <person name="Miller P.J."/>
            <person name="Scott M.A."/>
            <person name="Spackman E."/>
            <person name="Goraichik I."/>
            <person name="Dimitrov K.M."/>
            <person name="Suarez D.L."/>
            <person name="Swayne D.E."/>
        </authorList>
    </citation>
    <scope>NUCLEOTIDE SEQUENCE [LARGE SCALE GENOMIC DNA]</scope>
    <source>
        <strain evidence="1 2">DSM 11270</strain>
    </source>
</reference>
<organism evidence="1 2">
    <name type="scientific">Desulfonispora thiosulfatigenes DSM 11270</name>
    <dbReference type="NCBI Taxonomy" id="656914"/>
    <lineage>
        <taxon>Bacteria</taxon>
        <taxon>Bacillati</taxon>
        <taxon>Bacillota</taxon>
        <taxon>Clostridia</taxon>
        <taxon>Eubacteriales</taxon>
        <taxon>Peptococcaceae</taxon>
        <taxon>Desulfonispora</taxon>
    </lineage>
</organism>
<name>A0A1W1V7T6_DESTI</name>